<proteinExistence type="predicted"/>
<dbReference type="eggNOG" id="KOG0689">
    <property type="taxonomic scope" value="Eukaryota"/>
</dbReference>
<dbReference type="OMA" id="QQRRFFN"/>
<dbReference type="PROSITE" id="PS50010">
    <property type="entry name" value="DH_2"/>
    <property type="match status" value="1"/>
</dbReference>
<dbReference type="InParanoid" id="H3GVP3"/>
<reference evidence="4" key="1">
    <citation type="journal article" date="2006" name="Science">
        <title>Phytophthora genome sequences uncover evolutionary origins and mechanisms of pathogenesis.</title>
        <authorList>
            <person name="Tyler B.M."/>
            <person name="Tripathy S."/>
            <person name="Zhang X."/>
            <person name="Dehal P."/>
            <person name="Jiang R.H."/>
            <person name="Aerts A."/>
            <person name="Arredondo F.D."/>
            <person name="Baxter L."/>
            <person name="Bensasson D."/>
            <person name="Beynon J.L."/>
            <person name="Chapman J."/>
            <person name="Damasceno C.M."/>
            <person name="Dorrance A.E."/>
            <person name="Dou D."/>
            <person name="Dickerman A.W."/>
            <person name="Dubchak I.L."/>
            <person name="Garbelotto M."/>
            <person name="Gijzen M."/>
            <person name="Gordon S.G."/>
            <person name="Govers F."/>
            <person name="Grunwald N.J."/>
            <person name="Huang W."/>
            <person name="Ivors K.L."/>
            <person name="Jones R.W."/>
            <person name="Kamoun S."/>
            <person name="Krampis K."/>
            <person name="Lamour K.H."/>
            <person name="Lee M.K."/>
            <person name="McDonald W.H."/>
            <person name="Medina M."/>
            <person name="Meijer H.J."/>
            <person name="Nordberg E.K."/>
            <person name="Maclean D.J."/>
            <person name="Ospina-Giraldo M.D."/>
            <person name="Morris P.F."/>
            <person name="Phuntumart V."/>
            <person name="Putnam N.H."/>
            <person name="Rash S."/>
            <person name="Rose J.K."/>
            <person name="Sakihama Y."/>
            <person name="Salamov A.A."/>
            <person name="Savidor A."/>
            <person name="Scheuring C.F."/>
            <person name="Smith B.M."/>
            <person name="Sobral B.W."/>
            <person name="Terry A."/>
            <person name="Torto-Alalibo T.A."/>
            <person name="Win J."/>
            <person name="Xu Z."/>
            <person name="Zhang H."/>
            <person name="Grigoriev I.V."/>
            <person name="Rokhsar D.S."/>
            <person name="Boore J.L."/>
        </authorList>
    </citation>
    <scope>NUCLEOTIDE SEQUENCE [LARGE SCALE GENOMIC DNA]</scope>
    <source>
        <strain evidence="4">Pr102</strain>
    </source>
</reference>
<feature type="region of interest" description="Disordered" evidence="1">
    <location>
        <begin position="565"/>
        <end position="602"/>
    </location>
</feature>
<evidence type="ECO:0000313" key="4">
    <source>
        <dbReference type="Proteomes" id="UP000005238"/>
    </source>
</evidence>
<dbReference type="VEuPathDB" id="FungiDB:KRP23_12750"/>
<name>H3GVP3_PHYRM</name>
<keyword evidence="4" id="KW-1185">Reference proteome</keyword>
<accession>H3GVP3</accession>
<sequence length="602" mass="67096">MVVPPKLPISEMAVARTPQVMRLASMTYDEHSPRFLRHLQELDHPSKKNWTTVERICFEMTGTEKDYVSDVAALVDRFLDPLAAFAEKYYKLKEELPAFTALRCAAHFILGVHRELLKLLEPPQQRRFFNFSKALNSQEARSGPLEAVTRVTTAFASTIDYMKVYAIYCANYLPATEELKSHAKLLDAFTLAQADCSQPPFDAISDLIKPVQRICRYSLLFRSLVQNATSPEEALLSQQALESVQRVSDLVNARVRDAENNVRLVSLNDSIDNSKLATKLELLRPGRTLLNEMSAAVQVMDRRARLARVFHLRAVRNAQKSSCQQTRDTSSLNSEMELLGGSNSVHDGDASALRESLSSSGLERNKDRQQVILLSDALLIARNGSYRLRVRRHICLSCATVVEVNETDDDIPTHGACSKSFALLASKSGCCNCHNLSPSTLKRPVKRRYSLSRSTSLPAVDTQEADSVDVSSPASPSRRRFRRTARQYIVHCESEQKKKEFVALLRGAIARCARSEEPPRSSVSLAATNLSAKLWQSIKQRDFSQTLSVGYSSLLRRRANAMSAACNTEEVNGSTDESNSDEPPPQTERLLRTSRLATSGAA</sequence>
<dbReference type="InterPro" id="IPR051092">
    <property type="entry name" value="FYVE_RhoGEF_PH"/>
</dbReference>
<dbReference type="Pfam" id="PF00621">
    <property type="entry name" value="RhoGEF"/>
    <property type="match status" value="1"/>
</dbReference>
<feature type="region of interest" description="Disordered" evidence="1">
    <location>
        <begin position="452"/>
        <end position="479"/>
    </location>
</feature>
<dbReference type="InterPro" id="IPR011993">
    <property type="entry name" value="PH-like_dom_sf"/>
</dbReference>
<dbReference type="PANTHER" id="PTHR12673:SF159">
    <property type="entry name" value="LD03170P"/>
    <property type="match status" value="1"/>
</dbReference>
<dbReference type="HOGENOM" id="CLU_454557_0_0_1"/>
<dbReference type="InterPro" id="IPR000219">
    <property type="entry name" value="DH_dom"/>
</dbReference>
<dbReference type="VEuPathDB" id="FungiDB:KRP22_3755"/>
<dbReference type="Gene3D" id="2.30.29.30">
    <property type="entry name" value="Pleckstrin-homology domain (PH domain)/Phosphotyrosine-binding domain (PTB)"/>
    <property type="match status" value="1"/>
</dbReference>
<dbReference type="PANTHER" id="PTHR12673">
    <property type="entry name" value="FACIOGENITAL DYSPLASIA PROTEIN"/>
    <property type="match status" value="1"/>
</dbReference>
<dbReference type="SUPFAM" id="SSF48065">
    <property type="entry name" value="DBL homology domain (DH-domain)"/>
    <property type="match status" value="1"/>
</dbReference>
<dbReference type="EnsemblProtists" id="Phyra81457">
    <property type="protein sequence ID" value="Phyra81457"/>
    <property type="gene ID" value="Phyra81457"/>
</dbReference>
<evidence type="ECO:0000256" key="1">
    <source>
        <dbReference type="SAM" id="MobiDB-lite"/>
    </source>
</evidence>
<dbReference type="STRING" id="164328.H3GVP3"/>
<protein>
    <recommendedName>
        <fullName evidence="2">DH domain-containing protein</fullName>
    </recommendedName>
</protein>
<organism evidence="3 4">
    <name type="scientific">Phytophthora ramorum</name>
    <name type="common">Sudden oak death agent</name>
    <dbReference type="NCBI Taxonomy" id="164328"/>
    <lineage>
        <taxon>Eukaryota</taxon>
        <taxon>Sar</taxon>
        <taxon>Stramenopiles</taxon>
        <taxon>Oomycota</taxon>
        <taxon>Peronosporomycetes</taxon>
        <taxon>Peronosporales</taxon>
        <taxon>Peronosporaceae</taxon>
        <taxon>Phytophthora</taxon>
    </lineage>
</organism>
<reference evidence="3" key="2">
    <citation type="submission" date="2015-06" db="UniProtKB">
        <authorList>
            <consortium name="EnsemblProtists"/>
        </authorList>
    </citation>
    <scope>IDENTIFICATION</scope>
    <source>
        <strain evidence="3">Pr102</strain>
    </source>
</reference>
<dbReference type="Gene3D" id="1.20.900.10">
    <property type="entry name" value="Dbl homology (DH) domain"/>
    <property type="match status" value="1"/>
</dbReference>
<dbReference type="GO" id="GO:0005737">
    <property type="term" value="C:cytoplasm"/>
    <property type="evidence" value="ECO:0000318"/>
    <property type="project" value="GO_Central"/>
</dbReference>
<dbReference type="SMART" id="SM00325">
    <property type="entry name" value="RhoGEF"/>
    <property type="match status" value="1"/>
</dbReference>
<evidence type="ECO:0000313" key="3">
    <source>
        <dbReference type="EnsemblProtists" id="Phyra81457"/>
    </source>
</evidence>
<dbReference type="InterPro" id="IPR035899">
    <property type="entry name" value="DBL_dom_sf"/>
</dbReference>
<dbReference type="EMBL" id="DS566057">
    <property type="status" value="NOT_ANNOTATED_CDS"/>
    <property type="molecule type" value="Genomic_DNA"/>
</dbReference>
<dbReference type="Proteomes" id="UP000005238">
    <property type="component" value="Unassembled WGS sequence"/>
</dbReference>
<feature type="compositionally biased region" description="Polar residues" evidence="1">
    <location>
        <begin position="565"/>
        <end position="577"/>
    </location>
</feature>
<dbReference type="GO" id="GO:0005085">
    <property type="term" value="F:guanyl-nucleotide exchange factor activity"/>
    <property type="evidence" value="ECO:0000318"/>
    <property type="project" value="GO_Central"/>
</dbReference>
<feature type="domain" description="DH" evidence="2">
    <location>
        <begin position="52"/>
        <end position="254"/>
    </location>
</feature>
<dbReference type="AlphaFoldDB" id="H3GVP3"/>
<evidence type="ECO:0000259" key="2">
    <source>
        <dbReference type="PROSITE" id="PS50010"/>
    </source>
</evidence>